<dbReference type="InterPro" id="IPR006553">
    <property type="entry name" value="Leu-rich_rpt_Cys-con_subtyp"/>
</dbReference>
<dbReference type="Proteomes" id="UP000237000">
    <property type="component" value="Unassembled WGS sequence"/>
</dbReference>
<gene>
    <name evidence="1" type="ORF">TorRG33x02_338860</name>
</gene>
<dbReference type="InParanoid" id="A0A2P5AWX0"/>
<comment type="caution">
    <text evidence="1">The sequence shown here is derived from an EMBL/GenBank/DDBJ whole genome shotgun (WGS) entry which is preliminary data.</text>
</comment>
<name>A0A2P5AWX0_TREOI</name>
<organism evidence="1 2">
    <name type="scientific">Trema orientale</name>
    <name type="common">Charcoal tree</name>
    <name type="synonym">Celtis orientalis</name>
    <dbReference type="NCBI Taxonomy" id="63057"/>
    <lineage>
        <taxon>Eukaryota</taxon>
        <taxon>Viridiplantae</taxon>
        <taxon>Streptophyta</taxon>
        <taxon>Embryophyta</taxon>
        <taxon>Tracheophyta</taxon>
        <taxon>Spermatophyta</taxon>
        <taxon>Magnoliopsida</taxon>
        <taxon>eudicotyledons</taxon>
        <taxon>Gunneridae</taxon>
        <taxon>Pentapetalae</taxon>
        <taxon>rosids</taxon>
        <taxon>fabids</taxon>
        <taxon>Rosales</taxon>
        <taxon>Cannabaceae</taxon>
        <taxon>Trema</taxon>
    </lineage>
</organism>
<evidence type="ECO:0000313" key="1">
    <source>
        <dbReference type="EMBL" id="PON41062.1"/>
    </source>
</evidence>
<feature type="non-terminal residue" evidence="1">
    <location>
        <position position="1"/>
    </location>
</feature>
<accession>A0A2P5AWX0</accession>
<protein>
    <submittedName>
        <fullName evidence="1">LRR domain containing protein</fullName>
    </submittedName>
</protein>
<dbReference type="InterPro" id="IPR032675">
    <property type="entry name" value="LRR_dom_sf"/>
</dbReference>
<keyword evidence="2" id="KW-1185">Reference proteome</keyword>
<dbReference type="OrthoDB" id="975429at2759"/>
<evidence type="ECO:0000313" key="2">
    <source>
        <dbReference type="Proteomes" id="UP000237000"/>
    </source>
</evidence>
<dbReference type="PANTHER" id="PTHR38926">
    <property type="entry name" value="F-BOX DOMAIN CONTAINING PROTEIN, EXPRESSED"/>
    <property type="match status" value="1"/>
</dbReference>
<dbReference type="PANTHER" id="PTHR38926:SF70">
    <property type="entry name" value="F-BOX DOMAIN-CONTAINING PROTEIN"/>
    <property type="match status" value="1"/>
</dbReference>
<dbReference type="SUPFAM" id="SSF52047">
    <property type="entry name" value="RNI-like"/>
    <property type="match status" value="1"/>
</dbReference>
<dbReference type="AlphaFoldDB" id="A0A2P5AWX0"/>
<dbReference type="SMART" id="SM00367">
    <property type="entry name" value="LRR_CC"/>
    <property type="match status" value="3"/>
</dbReference>
<dbReference type="STRING" id="63057.A0A2P5AWX0"/>
<reference evidence="2" key="1">
    <citation type="submission" date="2016-06" db="EMBL/GenBank/DDBJ databases">
        <title>Parallel loss of symbiosis genes in relatives of nitrogen-fixing non-legume Parasponia.</title>
        <authorList>
            <person name="Van Velzen R."/>
            <person name="Holmer R."/>
            <person name="Bu F."/>
            <person name="Rutten L."/>
            <person name="Van Zeijl A."/>
            <person name="Liu W."/>
            <person name="Santuari L."/>
            <person name="Cao Q."/>
            <person name="Sharma T."/>
            <person name="Shen D."/>
            <person name="Roswanjaya Y."/>
            <person name="Wardhani T."/>
            <person name="Kalhor M.S."/>
            <person name="Jansen J."/>
            <person name="Van den Hoogen J."/>
            <person name="Gungor B."/>
            <person name="Hartog M."/>
            <person name="Hontelez J."/>
            <person name="Verver J."/>
            <person name="Yang W.-C."/>
            <person name="Schijlen E."/>
            <person name="Repin R."/>
            <person name="Schilthuizen M."/>
            <person name="Schranz E."/>
            <person name="Heidstra R."/>
            <person name="Miyata K."/>
            <person name="Fedorova E."/>
            <person name="Kohlen W."/>
            <person name="Bisseling T."/>
            <person name="Smit S."/>
            <person name="Geurts R."/>
        </authorList>
    </citation>
    <scope>NUCLEOTIDE SEQUENCE [LARGE SCALE GENOMIC DNA]</scope>
    <source>
        <strain evidence="2">cv. RG33-2</strain>
    </source>
</reference>
<dbReference type="Gene3D" id="3.80.10.10">
    <property type="entry name" value="Ribonuclease Inhibitor"/>
    <property type="match status" value="1"/>
</dbReference>
<dbReference type="EMBL" id="JXTC01000671">
    <property type="protein sequence ID" value="PON41062.1"/>
    <property type="molecule type" value="Genomic_DNA"/>
</dbReference>
<proteinExistence type="predicted"/>
<sequence length="173" mass="19527">WVFDKYILSILVSSSQSLGTLKLPRSWISDSTVKDVAPRLSTIKYLDVRHCGNIGAPALEAIGNSCRHLIRLDRTVEEHISYSRSIDEEATAIAATMPKLKHLEIGYMRVSTQGVLNILSGCPELEVLDIRGCRKVKLDDIFVQKVSSLKVFGPQLDCYDDPSHYFYRWRNVG</sequence>